<evidence type="ECO:0000313" key="1">
    <source>
        <dbReference type="EMBL" id="ASG68917.1"/>
    </source>
</evidence>
<dbReference type="RefSeq" id="WP_088773369.1">
    <property type="nucleotide sequence ID" value="NZ_CP022132.1"/>
</dbReference>
<keyword evidence="2" id="KW-1185">Reference proteome</keyword>
<sequence length="80" mass="9054">MSIEVSKREFVHNVSKYVSLVKDTSDKIIVTNRGKGECILSAVSSQKKARKEALAKIRNKFKDKLKCDNITETVLPEMNL</sequence>
<dbReference type="EMBL" id="CP022132">
    <property type="protein sequence ID" value="ASG68917.1"/>
    <property type="molecule type" value="Genomic_DNA"/>
</dbReference>
<gene>
    <name evidence="1" type="ORF">CDV26_11495</name>
</gene>
<organism evidence="1 2">
    <name type="scientific">Francisella halioticida</name>
    <dbReference type="NCBI Taxonomy" id="549298"/>
    <lineage>
        <taxon>Bacteria</taxon>
        <taxon>Pseudomonadati</taxon>
        <taxon>Pseudomonadota</taxon>
        <taxon>Gammaproteobacteria</taxon>
        <taxon>Thiotrichales</taxon>
        <taxon>Francisellaceae</taxon>
        <taxon>Francisella</taxon>
    </lineage>
</organism>
<dbReference type="Proteomes" id="UP000249910">
    <property type="component" value="Chromosome"/>
</dbReference>
<accession>A0ABM6M1V3</accession>
<protein>
    <recommendedName>
        <fullName evidence="3">Antitoxin</fullName>
    </recommendedName>
</protein>
<proteinExistence type="predicted"/>
<name>A0ABM6M1V3_9GAMM</name>
<reference evidence="1 2" key="1">
    <citation type="submission" date="2017-06" db="EMBL/GenBank/DDBJ databases">
        <title>Complete genome of Francisella halioticida.</title>
        <authorList>
            <person name="Sjodin A."/>
        </authorList>
    </citation>
    <scope>NUCLEOTIDE SEQUENCE [LARGE SCALE GENOMIC DNA]</scope>
    <source>
        <strain evidence="1 2">DSM 23729</strain>
    </source>
</reference>
<evidence type="ECO:0008006" key="3">
    <source>
        <dbReference type="Google" id="ProtNLM"/>
    </source>
</evidence>
<evidence type="ECO:0000313" key="2">
    <source>
        <dbReference type="Proteomes" id="UP000249910"/>
    </source>
</evidence>